<keyword evidence="3 6" id="KW-0732">Signal</keyword>
<comment type="caution">
    <text evidence="7">The sequence shown here is derived from an EMBL/GenBank/DDBJ whole genome shotgun (WGS) entry which is preliminary data.</text>
</comment>
<evidence type="ECO:0000256" key="2">
    <source>
        <dbReference type="ARBA" id="ARBA00022670"/>
    </source>
</evidence>
<dbReference type="InterPro" id="IPR029058">
    <property type="entry name" value="AB_hydrolase_fold"/>
</dbReference>
<dbReference type="Gene3D" id="3.40.50.1820">
    <property type="entry name" value="alpha/beta hydrolase"/>
    <property type="match status" value="1"/>
</dbReference>
<evidence type="ECO:0000256" key="3">
    <source>
        <dbReference type="ARBA" id="ARBA00022729"/>
    </source>
</evidence>
<dbReference type="InterPro" id="IPR008758">
    <property type="entry name" value="Peptidase_S28"/>
</dbReference>
<reference evidence="7" key="1">
    <citation type="journal article" date="2023" name="Insect Mol. Biol.">
        <title>Genome sequencing provides insights into the evolution of gene families encoding plant cell wall-degrading enzymes in longhorned beetles.</title>
        <authorList>
            <person name="Shin N.R."/>
            <person name="Okamura Y."/>
            <person name="Kirsch R."/>
            <person name="Pauchet Y."/>
        </authorList>
    </citation>
    <scope>NUCLEOTIDE SEQUENCE</scope>
    <source>
        <strain evidence="7">MMC_N1</strain>
    </source>
</reference>
<dbReference type="Gene3D" id="1.20.120.980">
    <property type="entry name" value="Serine carboxypeptidase S28, SKS domain"/>
    <property type="match status" value="1"/>
</dbReference>
<evidence type="ECO:0000256" key="1">
    <source>
        <dbReference type="ARBA" id="ARBA00011079"/>
    </source>
</evidence>
<sequence length="202" mass="23103">MNILSLLVCVFIFIHNVVTVTLKYYRGHSMEYGVLPPRHTNTTRSATDVSVTYFWQRLDHFDPANTVVWSQGRLRRLSKASTPLGKYLECLLGKPVDTVRQWIYQTCTEFRYYQTSSQKVQVFGNRFPLDFFIQQCICLFGDTFDETFISRNVEQTNIASGGLDIETSNVVFVQGSFDPSHILGIREAPNPDTPAIFIDGKI</sequence>
<dbReference type="EMBL" id="JAPWTJ010001643">
    <property type="protein sequence ID" value="KAJ8970311.1"/>
    <property type="molecule type" value="Genomic_DNA"/>
</dbReference>
<dbReference type="Proteomes" id="UP001162164">
    <property type="component" value="Unassembled WGS sequence"/>
</dbReference>
<feature type="signal peptide" evidence="6">
    <location>
        <begin position="1"/>
        <end position="19"/>
    </location>
</feature>
<name>A0ABQ9J0N6_9CUCU</name>
<keyword evidence="5" id="KW-0325">Glycoprotein</keyword>
<evidence type="ECO:0000313" key="7">
    <source>
        <dbReference type="EMBL" id="KAJ8970311.1"/>
    </source>
</evidence>
<evidence type="ECO:0000313" key="8">
    <source>
        <dbReference type="Proteomes" id="UP001162164"/>
    </source>
</evidence>
<dbReference type="InterPro" id="IPR042269">
    <property type="entry name" value="Ser_carbopepase_S28_SKS"/>
</dbReference>
<gene>
    <name evidence="7" type="ORF">NQ317_000771</name>
</gene>
<proteinExistence type="inferred from homology"/>
<protein>
    <submittedName>
        <fullName evidence="7">Uncharacterized protein</fullName>
    </submittedName>
</protein>
<evidence type="ECO:0000256" key="5">
    <source>
        <dbReference type="ARBA" id="ARBA00023180"/>
    </source>
</evidence>
<keyword evidence="2" id="KW-0645">Protease</keyword>
<comment type="similarity">
    <text evidence="1">Belongs to the peptidase S28 family.</text>
</comment>
<keyword evidence="8" id="KW-1185">Reference proteome</keyword>
<evidence type="ECO:0000256" key="4">
    <source>
        <dbReference type="ARBA" id="ARBA00022801"/>
    </source>
</evidence>
<dbReference type="Pfam" id="PF05577">
    <property type="entry name" value="Peptidase_S28"/>
    <property type="match status" value="1"/>
</dbReference>
<feature type="chain" id="PRO_5045516494" evidence="6">
    <location>
        <begin position="20"/>
        <end position="202"/>
    </location>
</feature>
<organism evidence="7 8">
    <name type="scientific">Molorchus minor</name>
    <dbReference type="NCBI Taxonomy" id="1323400"/>
    <lineage>
        <taxon>Eukaryota</taxon>
        <taxon>Metazoa</taxon>
        <taxon>Ecdysozoa</taxon>
        <taxon>Arthropoda</taxon>
        <taxon>Hexapoda</taxon>
        <taxon>Insecta</taxon>
        <taxon>Pterygota</taxon>
        <taxon>Neoptera</taxon>
        <taxon>Endopterygota</taxon>
        <taxon>Coleoptera</taxon>
        <taxon>Polyphaga</taxon>
        <taxon>Cucujiformia</taxon>
        <taxon>Chrysomeloidea</taxon>
        <taxon>Cerambycidae</taxon>
        <taxon>Lamiinae</taxon>
        <taxon>Monochamini</taxon>
        <taxon>Molorchus</taxon>
    </lineage>
</organism>
<keyword evidence="4" id="KW-0378">Hydrolase</keyword>
<accession>A0ABQ9J0N6</accession>
<dbReference type="PANTHER" id="PTHR11010">
    <property type="entry name" value="PROTEASE S28 PRO-X CARBOXYPEPTIDASE-RELATED"/>
    <property type="match status" value="1"/>
</dbReference>
<dbReference type="PANTHER" id="PTHR11010:SF117">
    <property type="entry name" value="SERINE PROTEASE 16"/>
    <property type="match status" value="1"/>
</dbReference>
<evidence type="ECO:0000256" key="6">
    <source>
        <dbReference type="SAM" id="SignalP"/>
    </source>
</evidence>